<sequence>MGVLTFKQGIHPEYNKQLSKDKPFKKAKRPEIVTIPLQQHIGAPCKPLVKKGDHVDLGQKIGDSDSFVSAPVHASVSGVIKEIKKVMTPVGKKADAIVIEADEEDLLAEGIKPRGELAELDPADIKDIVREAGIVGMGGAMFPTHVKLAVPDGKEVEYIILNGAECEPYLTVDHRMMIERPGDIVFGLQALMKATGAKNGIIGIEENKPEAIEVMQQAVLSEEGLEVKVLATKYPQGGEKMLIKAILDREVPAGGLPLDVGVVVNNISTAVAVRDAIKEGMPLVERSVTVTGRGIKEPINLIYRIGTLVSELIAEAGGFVGKPGKVILGGPMTGFAQTVIDLPAVKGTSGVLVLPEDEVADFEPAPCIKCARCVDVCPQFLMPVNLANYTEHEMFEELEKYQILNCIECGSCSFICPAKRPLMQYIKMGKAEVIARKRKEK</sequence>
<feature type="binding site" evidence="8">
    <location>
        <position position="409"/>
    </location>
    <ligand>
        <name>[4Fe-4S] cluster</name>
        <dbReference type="ChEBI" id="CHEBI:49883"/>
        <label>2</label>
    </ligand>
</feature>
<name>A0A8A7K6A3_9FIRM</name>
<dbReference type="InterPro" id="IPR026902">
    <property type="entry name" value="RnfC_N"/>
</dbReference>
<feature type="binding site" evidence="8">
    <location>
        <position position="412"/>
    </location>
    <ligand>
        <name>[4Fe-4S] cluster</name>
        <dbReference type="ChEBI" id="CHEBI:49883"/>
        <label>2</label>
    </ligand>
</feature>
<evidence type="ECO:0000256" key="6">
    <source>
        <dbReference type="ARBA" id="ARBA00023004"/>
    </source>
</evidence>
<gene>
    <name evidence="10" type="primary">rsxC</name>
    <name evidence="8" type="synonym">rnfC</name>
    <name evidence="10" type="ORF">GM661_04255</name>
</gene>
<dbReference type="HAMAP" id="MF_00461">
    <property type="entry name" value="RsxC_RnfC"/>
    <property type="match status" value="1"/>
</dbReference>
<dbReference type="PROSITE" id="PS00198">
    <property type="entry name" value="4FE4S_FER_1"/>
    <property type="match status" value="2"/>
</dbReference>
<dbReference type="PANTHER" id="PTHR43034">
    <property type="entry name" value="ION-TRANSLOCATING OXIDOREDUCTASE COMPLEX SUBUNIT C"/>
    <property type="match status" value="1"/>
</dbReference>
<evidence type="ECO:0000313" key="11">
    <source>
        <dbReference type="Proteomes" id="UP000665020"/>
    </source>
</evidence>
<dbReference type="NCBIfam" id="NF003454">
    <property type="entry name" value="PRK05035.1"/>
    <property type="match status" value="1"/>
</dbReference>
<dbReference type="EC" id="7.-.-.-" evidence="8"/>
<dbReference type="InterPro" id="IPR010208">
    <property type="entry name" value="Ion_transpt_RnfC/RsxC"/>
</dbReference>
<evidence type="ECO:0000256" key="1">
    <source>
        <dbReference type="ARBA" id="ARBA00022448"/>
    </source>
</evidence>
<dbReference type="InterPro" id="IPR019554">
    <property type="entry name" value="Soluble_ligand-bd"/>
</dbReference>
<dbReference type="Gene3D" id="3.30.70.20">
    <property type="match status" value="1"/>
</dbReference>
<dbReference type="PANTHER" id="PTHR43034:SF2">
    <property type="entry name" value="ION-TRANSLOCATING OXIDOREDUCTASE COMPLEX SUBUNIT C"/>
    <property type="match status" value="1"/>
</dbReference>
<reference evidence="10" key="1">
    <citation type="submission" date="2019-12" db="EMBL/GenBank/DDBJ databases">
        <authorList>
            <person name="zhang j."/>
            <person name="sun C.M."/>
        </authorList>
    </citation>
    <scope>NUCLEOTIDE SEQUENCE</scope>
    <source>
        <strain evidence="10">NS-1</strain>
    </source>
</reference>
<dbReference type="PROSITE" id="PS51379">
    <property type="entry name" value="4FE4S_FER_2"/>
    <property type="match status" value="1"/>
</dbReference>
<evidence type="ECO:0000256" key="8">
    <source>
        <dbReference type="HAMAP-Rule" id="MF_00461"/>
    </source>
</evidence>
<keyword evidence="6 8" id="KW-0408">Iron</keyword>
<keyword evidence="7 8" id="KW-0411">Iron-sulfur</keyword>
<dbReference type="GO" id="GO:0051539">
    <property type="term" value="F:4 iron, 4 sulfur cluster binding"/>
    <property type="evidence" value="ECO:0007669"/>
    <property type="project" value="UniProtKB-KW"/>
</dbReference>
<comment type="subcellular location">
    <subcellularLocation>
        <location evidence="8">Cell membrane</location>
        <topology evidence="8">Peripheral membrane protein</topology>
    </subcellularLocation>
</comment>
<keyword evidence="2 8" id="KW-0004">4Fe-4S</keyword>
<dbReference type="RefSeq" id="WP_125988469.1">
    <property type="nucleotide sequence ID" value="NZ_CP046640.1"/>
</dbReference>
<feature type="binding site" evidence="8">
    <location>
        <position position="367"/>
    </location>
    <ligand>
        <name>[4Fe-4S] cluster</name>
        <dbReference type="ChEBI" id="CHEBI:49883"/>
        <label>1</label>
    </ligand>
</feature>
<dbReference type="AlphaFoldDB" id="A0A8A7K6A3"/>
<comment type="subunit">
    <text evidence="8">The complex is composed of six subunits: RnfA, RnfB, RnfC, RnfD, RnfE and RnfG.</text>
</comment>
<protein>
    <recommendedName>
        <fullName evidence="8">Ion-translocating oxidoreductase complex subunit C</fullName>
        <ecNumber evidence="8">7.-.-.-</ecNumber>
    </recommendedName>
    <alternativeName>
        <fullName evidence="8">Rnf electron transport complex subunit C</fullName>
    </alternativeName>
</protein>
<evidence type="ECO:0000256" key="5">
    <source>
        <dbReference type="ARBA" id="ARBA00022982"/>
    </source>
</evidence>
<organism evidence="10 11">
    <name type="scientific">Iocasia fonsfrigidae</name>
    <dbReference type="NCBI Taxonomy" id="2682810"/>
    <lineage>
        <taxon>Bacteria</taxon>
        <taxon>Bacillati</taxon>
        <taxon>Bacillota</taxon>
        <taxon>Clostridia</taxon>
        <taxon>Halanaerobiales</taxon>
        <taxon>Halanaerobiaceae</taxon>
        <taxon>Iocasia</taxon>
    </lineage>
</organism>
<keyword evidence="5 8" id="KW-0249">Electron transport</keyword>
<accession>A0A8A7K6A3</accession>
<evidence type="ECO:0000313" key="10">
    <source>
        <dbReference type="EMBL" id="QTL97246.1"/>
    </source>
</evidence>
<dbReference type="Pfam" id="PF13237">
    <property type="entry name" value="Fer4_10"/>
    <property type="match status" value="1"/>
</dbReference>
<evidence type="ECO:0000256" key="7">
    <source>
        <dbReference type="ARBA" id="ARBA00023014"/>
    </source>
</evidence>
<feature type="binding site" evidence="8">
    <location>
        <position position="370"/>
    </location>
    <ligand>
        <name>[4Fe-4S] cluster</name>
        <dbReference type="ChEBI" id="CHEBI:49883"/>
        <label>1</label>
    </ligand>
</feature>
<dbReference type="EMBL" id="CP046640">
    <property type="protein sequence ID" value="QTL97246.1"/>
    <property type="molecule type" value="Genomic_DNA"/>
</dbReference>
<dbReference type="KEGG" id="ifn:GM661_04255"/>
<keyword evidence="1 8" id="KW-0813">Transport</keyword>
<comment type="similarity">
    <text evidence="8">Belongs to the 4Fe4S bacterial-type ferredoxin family. RnfC subfamily.</text>
</comment>
<keyword evidence="4 8" id="KW-0677">Repeat</keyword>
<dbReference type="GO" id="GO:0046872">
    <property type="term" value="F:metal ion binding"/>
    <property type="evidence" value="ECO:0007669"/>
    <property type="project" value="UniProtKB-KW"/>
</dbReference>
<keyword evidence="8" id="KW-1003">Cell membrane</keyword>
<dbReference type="InterPro" id="IPR017896">
    <property type="entry name" value="4Fe4S_Fe-S-bd"/>
</dbReference>
<dbReference type="Pfam" id="PF13375">
    <property type="entry name" value="RnfC_N"/>
    <property type="match status" value="1"/>
</dbReference>
<evidence type="ECO:0000256" key="3">
    <source>
        <dbReference type="ARBA" id="ARBA00022723"/>
    </source>
</evidence>
<feature type="binding site" evidence="8">
    <location>
        <position position="416"/>
    </location>
    <ligand>
        <name>[4Fe-4S] cluster</name>
        <dbReference type="ChEBI" id="CHEBI:49883"/>
        <label>1</label>
    </ligand>
</feature>
<dbReference type="Gene3D" id="3.40.50.11540">
    <property type="entry name" value="NADH-ubiquinone oxidoreductase 51kDa subunit"/>
    <property type="match status" value="1"/>
</dbReference>
<comment type="function">
    <text evidence="8">Part of a membrane-bound complex that couples electron transfer with translocation of ions across the membrane.</text>
</comment>
<evidence type="ECO:0000256" key="4">
    <source>
        <dbReference type="ARBA" id="ARBA00022737"/>
    </source>
</evidence>
<dbReference type="SUPFAM" id="SSF46548">
    <property type="entry name" value="alpha-helical ferredoxin"/>
    <property type="match status" value="1"/>
</dbReference>
<dbReference type="GO" id="GO:0005886">
    <property type="term" value="C:plasma membrane"/>
    <property type="evidence" value="ECO:0007669"/>
    <property type="project" value="UniProtKB-SubCell"/>
</dbReference>
<feature type="binding site" evidence="8">
    <location>
        <position position="406"/>
    </location>
    <ligand>
        <name>[4Fe-4S] cluster</name>
        <dbReference type="ChEBI" id="CHEBI:49883"/>
        <label>2</label>
    </ligand>
</feature>
<evidence type="ECO:0000259" key="9">
    <source>
        <dbReference type="PROSITE" id="PS51379"/>
    </source>
</evidence>
<evidence type="ECO:0000256" key="2">
    <source>
        <dbReference type="ARBA" id="ARBA00022485"/>
    </source>
</evidence>
<dbReference type="GO" id="GO:0009055">
    <property type="term" value="F:electron transfer activity"/>
    <property type="evidence" value="ECO:0007669"/>
    <property type="project" value="InterPro"/>
</dbReference>
<keyword evidence="11" id="KW-1185">Reference proteome</keyword>
<dbReference type="SUPFAM" id="SSF142019">
    <property type="entry name" value="Nqo1 FMN-binding domain-like"/>
    <property type="match status" value="1"/>
</dbReference>
<feature type="domain" description="4Fe-4S ferredoxin-type" evidence="9">
    <location>
        <begin position="358"/>
        <end position="387"/>
    </location>
</feature>
<dbReference type="InterPro" id="IPR011538">
    <property type="entry name" value="Nuo51_FMN-bd"/>
</dbReference>
<dbReference type="InterPro" id="IPR037225">
    <property type="entry name" value="Nuo51_FMN-bd_sf"/>
</dbReference>
<proteinExistence type="inferred from homology"/>
<keyword evidence="3 8" id="KW-0479">Metal-binding</keyword>
<keyword evidence="8" id="KW-0472">Membrane</keyword>
<dbReference type="Pfam" id="PF10531">
    <property type="entry name" value="SLBB"/>
    <property type="match status" value="1"/>
</dbReference>
<dbReference type="InterPro" id="IPR017900">
    <property type="entry name" value="4Fe4S_Fe_S_CS"/>
</dbReference>
<comment type="cofactor">
    <cofactor evidence="8">
        <name>[4Fe-4S] cluster</name>
        <dbReference type="ChEBI" id="CHEBI:49883"/>
    </cofactor>
    <text evidence="8">Binds 2 [4Fe-4S] clusters per subunit.</text>
</comment>
<feature type="binding site" evidence="8">
    <location>
        <position position="373"/>
    </location>
    <ligand>
        <name>[4Fe-4S] cluster</name>
        <dbReference type="ChEBI" id="CHEBI:49883"/>
        <label>1</label>
    </ligand>
</feature>
<dbReference type="Pfam" id="PF01512">
    <property type="entry name" value="Complex1_51K"/>
    <property type="match status" value="1"/>
</dbReference>
<dbReference type="NCBIfam" id="TIGR01945">
    <property type="entry name" value="rnfC"/>
    <property type="match status" value="1"/>
</dbReference>
<dbReference type="Proteomes" id="UP000665020">
    <property type="component" value="Chromosome"/>
</dbReference>
<dbReference type="GO" id="GO:0022900">
    <property type="term" value="P:electron transport chain"/>
    <property type="evidence" value="ECO:0007669"/>
    <property type="project" value="UniProtKB-UniRule"/>
</dbReference>
<feature type="binding site" evidence="8">
    <location>
        <position position="377"/>
    </location>
    <ligand>
        <name>[4Fe-4S] cluster</name>
        <dbReference type="ChEBI" id="CHEBI:49883"/>
        <label>2</label>
    </ligand>
</feature>
<keyword evidence="8" id="KW-1278">Translocase</keyword>